<evidence type="ECO:0000313" key="1">
    <source>
        <dbReference type="EMBL" id="CEI60364.1"/>
    </source>
</evidence>
<sequence>MASELEASGWFANQHYYSLAHLDLAPRNILVDPTSNKAIISAILDWDSAILAPMFMSCAPPM</sequence>
<organism evidence="1 2">
    <name type="scientific">Fusarium venenatum</name>
    <dbReference type="NCBI Taxonomy" id="56646"/>
    <lineage>
        <taxon>Eukaryota</taxon>
        <taxon>Fungi</taxon>
        <taxon>Dikarya</taxon>
        <taxon>Ascomycota</taxon>
        <taxon>Pezizomycotina</taxon>
        <taxon>Sordariomycetes</taxon>
        <taxon>Hypocreomycetidae</taxon>
        <taxon>Hypocreales</taxon>
        <taxon>Nectriaceae</taxon>
        <taxon>Fusarium</taxon>
    </lineage>
</organism>
<name>A0A2L2ST13_9HYPO</name>
<dbReference type="EMBL" id="LN649230">
    <property type="protein sequence ID" value="CEI60364.1"/>
    <property type="molecule type" value="Genomic_DNA"/>
</dbReference>
<dbReference type="Proteomes" id="UP000245910">
    <property type="component" value="Chromosome II"/>
</dbReference>
<evidence type="ECO:0008006" key="3">
    <source>
        <dbReference type="Google" id="ProtNLM"/>
    </source>
</evidence>
<dbReference type="InterPro" id="IPR011009">
    <property type="entry name" value="Kinase-like_dom_sf"/>
</dbReference>
<accession>A0A2L2ST13</accession>
<reference evidence="2" key="1">
    <citation type="submission" date="2014-10" db="EMBL/GenBank/DDBJ databases">
        <authorList>
            <person name="King R."/>
        </authorList>
    </citation>
    <scope>NUCLEOTIDE SEQUENCE [LARGE SCALE GENOMIC DNA]</scope>
    <source>
        <strain evidence="2">A3/5</strain>
    </source>
</reference>
<dbReference type="AlphaFoldDB" id="A0A2L2ST13"/>
<proteinExistence type="predicted"/>
<dbReference type="SUPFAM" id="SSF56112">
    <property type="entry name" value="Protein kinase-like (PK-like)"/>
    <property type="match status" value="1"/>
</dbReference>
<evidence type="ECO:0000313" key="2">
    <source>
        <dbReference type="Proteomes" id="UP000245910"/>
    </source>
</evidence>
<keyword evidence="2" id="KW-1185">Reference proteome</keyword>
<protein>
    <recommendedName>
        <fullName evidence="3">Protein kinase domain-containing protein</fullName>
    </recommendedName>
</protein>
<dbReference type="Gene3D" id="3.90.1200.10">
    <property type="match status" value="1"/>
</dbReference>